<protein>
    <submittedName>
        <fullName evidence="2">Uncharacterized protein</fullName>
    </submittedName>
</protein>
<feature type="region of interest" description="Disordered" evidence="1">
    <location>
        <begin position="68"/>
        <end position="118"/>
    </location>
</feature>
<evidence type="ECO:0000256" key="1">
    <source>
        <dbReference type="SAM" id="MobiDB-lite"/>
    </source>
</evidence>
<reference evidence="2 3" key="1">
    <citation type="journal article" date="2018" name="Sci. Data">
        <title>The draft genome sequence of cork oak.</title>
        <authorList>
            <person name="Ramos A.M."/>
            <person name="Usie A."/>
            <person name="Barbosa P."/>
            <person name="Barros P.M."/>
            <person name="Capote T."/>
            <person name="Chaves I."/>
            <person name="Simoes F."/>
            <person name="Abreu I."/>
            <person name="Carrasquinho I."/>
            <person name="Faro C."/>
            <person name="Guimaraes J.B."/>
            <person name="Mendonca D."/>
            <person name="Nobrega F."/>
            <person name="Rodrigues L."/>
            <person name="Saibo N.J.M."/>
            <person name="Varela M.C."/>
            <person name="Egas C."/>
            <person name="Matos J."/>
            <person name="Miguel C.M."/>
            <person name="Oliveira M.M."/>
            <person name="Ricardo C.P."/>
            <person name="Goncalves S."/>
        </authorList>
    </citation>
    <scope>NUCLEOTIDE SEQUENCE [LARGE SCALE GENOMIC DNA]</scope>
    <source>
        <strain evidence="3">cv. HL8</strain>
    </source>
</reference>
<dbReference type="PANTHER" id="PTHR47005:SF5">
    <property type="entry name" value="HEAVY METAL TRANSPORT_DETOXIFICATION SUPERFAMILY PROTEIN"/>
    <property type="match status" value="1"/>
</dbReference>
<dbReference type="InterPro" id="IPR036163">
    <property type="entry name" value="HMA_dom_sf"/>
</dbReference>
<sequence>MYNNSDTNKTTLMVIKVDLQCSRCYKKIKKVYNEKENLVIIKVVCCSPEKIKQKIICKGGSTIKGIEIKEVEKPKKRPEKPNETVKPNEPEDPEKPKGPGKPKEAKGPEKPKEKPIEIPAPPPHCPPPHCPPQCPPPYPVFRTCRTECYGGRGGGPCYSGHRPPLCCDGYYGRPIYDSYGGGGGYRSSYKTTLMVIKVDLQCSRCYKKIKKVLCRIPQIQDQVYNEKENLVIIKVHDDDDDDVDDALVAYVSHGFGWV</sequence>
<name>A0AAW0JDK9_QUESU</name>
<feature type="compositionally biased region" description="Basic and acidic residues" evidence="1">
    <location>
        <begin position="68"/>
        <end position="116"/>
    </location>
</feature>
<proteinExistence type="predicted"/>
<evidence type="ECO:0000313" key="3">
    <source>
        <dbReference type="Proteomes" id="UP000237347"/>
    </source>
</evidence>
<dbReference type="SUPFAM" id="SSF55008">
    <property type="entry name" value="HMA, heavy metal-associated domain"/>
    <property type="match status" value="1"/>
</dbReference>
<dbReference type="PANTHER" id="PTHR47005">
    <property type="entry name" value="HEAVY METAL TRANSPORT/DETOXIFICATION SUPERFAMILY PROTEIN"/>
    <property type="match status" value="1"/>
</dbReference>
<comment type="caution">
    <text evidence="2">The sequence shown here is derived from an EMBL/GenBank/DDBJ whole genome shotgun (WGS) entry which is preliminary data.</text>
</comment>
<dbReference type="GO" id="GO:0046872">
    <property type="term" value="F:metal ion binding"/>
    <property type="evidence" value="ECO:0007669"/>
    <property type="project" value="InterPro"/>
</dbReference>
<dbReference type="Gene3D" id="3.30.70.100">
    <property type="match status" value="1"/>
</dbReference>
<gene>
    <name evidence="2" type="ORF">CFP56_033876</name>
</gene>
<dbReference type="Proteomes" id="UP000237347">
    <property type="component" value="Unassembled WGS sequence"/>
</dbReference>
<keyword evidence="3" id="KW-1185">Reference proteome</keyword>
<evidence type="ECO:0000313" key="2">
    <source>
        <dbReference type="EMBL" id="KAK7824988.1"/>
    </source>
</evidence>
<organism evidence="2 3">
    <name type="scientific">Quercus suber</name>
    <name type="common">Cork oak</name>
    <dbReference type="NCBI Taxonomy" id="58331"/>
    <lineage>
        <taxon>Eukaryota</taxon>
        <taxon>Viridiplantae</taxon>
        <taxon>Streptophyta</taxon>
        <taxon>Embryophyta</taxon>
        <taxon>Tracheophyta</taxon>
        <taxon>Spermatophyta</taxon>
        <taxon>Magnoliopsida</taxon>
        <taxon>eudicotyledons</taxon>
        <taxon>Gunneridae</taxon>
        <taxon>Pentapetalae</taxon>
        <taxon>rosids</taxon>
        <taxon>fabids</taxon>
        <taxon>Fagales</taxon>
        <taxon>Fagaceae</taxon>
        <taxon>Quercus</taxon>
    </lineage>
</organism>
<accession>A0AAW0JDK9</accession>
<dbReference type="AlphaFoldDB" id="A0AAW0JDK9"/>
<dbReference type="EMBL" id="PKMF04000588">
    <property type="protein sequence ID" value="KAK7824988.1"/>
    <property type="molecule type" value="Genomic_DNA"/>
</dbReference>